<evidence type="ECO:0000256" key="3">
    <source>
        <dbReference type="ARBA" id="ARBA00008281"/>
    </source>
</evidence>
<feature type="transmembrane region" description="Helical" evidence="10">
    <location>
        <begin position="21"/>
        <end position="39"/>
    </location>
</feature>
<keyword evidence="7 10" id="KW-0283">Flagellar rotation</keyword>
<keyword evidence="12" id="KW-1185">Reference proteome</keyword>
<keyword evidence="6 10" id="KW-0812">Transmembrane</keyword>
<evidence type="ECO:0000256" key="2">
    <source>
        <dbReference type="ARBA" id="ARBA00004162"/>
    </source>
</evidence>
<keyword evidence="4 10" id="KW-1003">Cell membrane</keyword>
<evidence type="ECO:0000256" key="1">
    <source>
        <dbReference type="ARBA" id="ARBA00002254"/>
    </source>
</evidence>
<proteinExistence type="inferred from homology"/>
<dbReference type="GO" id="GO:0006935">
    <property type="term" value="P:chemotaxis"/>
    <property type="evidence" value="ECO:0007669"/>
    <property type="project" value="UniProtKB-KW"/>
</dbReference>
<evidence type="ECO:0000256" key="7">
    <source>
        <dbReference type="ARBA" id="ARBA00022779"/>
    </source>
</evidence>
<evidence type="ECO:0000256" key="4">
    <source>
        <dbReference type="ARBA" id="ARBA00022475"/>
    </source>
</evidence>
<comment type="function">
    <text evidence="1 10">Controls the rotational direction of flagella during chemotaxis.</text>
</comment>
<dbReference type="PANTHER" id="PTHR35091">
    <property type="entry name" value="FLAGELLAR PROTEIN FLIL"/>
    <property type="match status" value="1"/>
</dbReference>
<protein>
    <recommendedName>
        <fullName evidence="10">Flagellar protein FliL</fullName>
    </recommendedName>
</protein>
<reference evidence="11 12" key="1">
    <citation type="submission" date="2019-02" db="EMBL/GenBank/DDBJ databases">
        <title>Genomic Encyclopedia of Type Strains, Phase IV (KMG-IV): sequencing the most valuable type-strain genomes for metagenomic binning, comparative biology and taxonomic classification.</title>
        <authorList>
            <person name="Goeker M."/>
        </authorList>
    </citation>
    <scope>NUCLEOTIDE SEQUENCE [LARGE SCALE GENOMIC DNA]</scope>
    <source>
        <strain evidence="11 12">DSM 45622</strain>
    </source>
</reference>
<dbReference type="EMBL" id="SGXD01000001">
    <property type="protein sequence ID" value="RZS91435.1"/>
    <property type="molecule type" value="Genomic_DNA"/>
</dbReference>
<accession>A0A4Q7NW55</accession>
<keyword evidence="11" id="KW-0969">Cilium</keyword>
<evidence type="ECO:0000256" key="5">
    <source>
        <dbReference type="ARBA" id="ARBA00022500"/>
    </source>
</evidence>
<keyword evidence="8 10" id="KW-1133">Transmembrane helix</keyword>
<sequence length="160" mass="16879">MAKDEAADKAEAPKKKDKKKLIMIVVGIVVLGAAYKFVLAPKPAPASPAAAAAASAAATAIPTGPPGIVVTLDPVNINLAGDGHYLKLGFSLQMSKAAGATIPEGAFAMDAAIRIFTNQSVQTLSNGKQVEKLKHELLTEIEEYYEYKVQAIYFTSFVTQ</sequence>
<comment type="caution">
    <text evidence="11">The sequence shown here is derived from an EMBL/GenBank/DDBJ whole genome shotgun (WGS) entry which is preliminary data.</text>
</comment>
<evidence type="ECO:0000256" key="9">
    <source>
        <dbReference type="ARBA" id="ARBA00023136"/>
    </source>
</evidence>
<keyword evidence="9 10" id="KW-0472">Membrane</keyword>
<dbReference type="AlphaFoldDB" id="A0A4Q7NW55"/>
<evidence type="ECO:0000256" key="10">
    <source>
        <dbReference type="RuleBase" id="RU364125"/>
    </source>
</evidence>
<dbReference type="PANTHER" id="PTHR35091:SF2">
    <property type="entry name" value="FLAGELLAR PROTEIN FLIL"/>
    <property type="match status" value="1"/>
</dbReference>
<keyword evidence="5 10" id="KW-0145">Chemotaxis</keyword>
<dbReference type="GO" id="GO:0005886">
    <property type="term" value="C:plasma membrane"/>
    <property type="evidence" value="ECO:0007669"/>
    <property type="project" value="UniProtKB-SubCell"/>
</dbReference>
<dbReference type="Proteomes" id="UP000293638">
    <property type="component" value="Unassembled WGS sequence"/>
</dbReference>
<dbReference type="InterPro" id="IPR005503">
    <property type="entry name" value="FliL"/>
</dbReference>
<name>A0A4Q7NW55_9ACTN</name>
<evidence type="ECO:0000313" key="11">
    <source>
        <dbReference type="EMBL" id="RZS91435.1"/>
    </source>
</evidence>
<keyword evidence="11" id="KW-0282">Flagellum</keyword>
<dbReference type="OrthoDB" id="3537056at2"/>
<dbReference type="GO" id="GO:0009425">
    <property type="term" value="C:bacterial-type flagellum basal body"/>
    <property type="evidence" value="ECO:0007669"/>
    <property type="project" value="InterPro"/>
</dbReference>
<dbReference type="GO" id="GO:0071978">
    <property type="term" value="P:bacterial-type flagellum-dependent swarming motility"/>
    <property type="evidence" value="ECO:0007669"/>
    <property type="project" value="TreeGrafter"/>
</dbReference>
<evidence type="ECO:0000313" key="12">
    <source>
        <dbReference type="Proteomes" id="UP000293638"/>
    </source>
</evidence>
<dbReference type="Pfam" id="PF03748">
    <property type="entry name" value="FliL"/>
    <property type="match status" value="1"/>
</dbReference>
<organism evidence="11 12">
    <name type="scientific">Motilibacter rhizosphaerae</name>
    <dbReference type="NCBI Taxonomy" id="598652"/>
    <lineage>
        <taxon>Bacteria</taxon>
        <taxon>Bacillati</taxon>
        <taxon>Actinomycetota</taxon>
        <taxon>Actinomycetes</taxon>
        <taxon>Motilibacterales</taxon>
        <taxon>Motilibacteraceae</taxon>
        <taxon>Motilibacter</taxon>
    </lineage>
</organism>
<evidence type="ECO:0000256" key="6">
    <source>
        <dbReference type="ARBA" id="ARBA00022692"/>
    </source>
</evidence>
<dbReference type="RefSeq" id="WP_130491508.1">
    <property type="nucleotide sequence ID" value="NZ_SGXD01000001.1"/>
</dbReference>
<gene>
    <name evidence="11" type="ORF">EV189_0676</name>
</gene>
<comment type="subcellular location">
    <subcellularLocation>
        <location evidence="2">Cell membrane</location>
        <topology evidence="2">Single-pass membrane protein</topology>
    </subcellularLocation>
</comment>
<keyword evidence="11" id="KW-0966">Cell projection</keyword>
<comment type="similarity">
    <text evidence="3 10">Belongs to the FliL family.</text>
</comment>
<evidence type="ECO:0000256" key="8">
    <source>
        <dbReference type="ARBA" id="ARBA00022989"/>
    </source>
</evidence>